<dbReference type="EMBL" id="NBCO01000096">
    <property type="protein sequence ID" value="ORC82232.1"/>
    <property type="molecule type" value="Genomic_DNA"/>
</dbReference>
<feature type="compositionally biased region" description="Low complexity" evidence="1">
    <location>
        <begin position="99"/>
        <end position="114"/>
    </location>
</feature>
<feature type="compositionally biased region" description="Polar residues" evidence="1">
    <location>
        <begin position="65"/>
        <end position="98"/>
    </location>
</feature>
<accession>A0A1X0NFU8</accession>
<dbReference type="GeneID" id="39991340"/>
<evidence type="ECO:0000256" key="2">
    <source>
        <dbReference type="SAM" id="Phobius"/>
    </source>
</evidence>
<feature type="transmembrane region" description="Helical" evidence="2">
    <location>
        <begin position="166"/>
        <end position="185"/>
    </location>
</feature>
<dbReference type="RefSeq" id="XP_028877155.1">
    <property type="nucleotide sequence ID" value="XM_029031560.1"/>
</dbReference>
<organism evidence="3 4">
    <name type="scientific">Trypanosoma theileri</name>
    <dbReference type="NCBI Taxonomy" id="67003"/>
    <lineage>
        <taxon>Eukaryota</taxon>
        <taxon>Discoba</taxon>
        <taxon>Euglenozoa</taxon>
        <taxon>Kinetoplastea</taxon>
        <taxon>Metakinetoplastina</taxon>
        <taxon>Trypanosomatida</taxon>
        <taxon>Trypanosomatidae</taxon>
        <taxon>Trypanosoma</taxon>
    </lineage>
</organism>
<name>A0A1X0NFU8_9TRYP</name>
<proteinExistence type="predicted"/>
<sequence length="186" mass="19005">MEQQGGHQEQAAGPSILNPPKVVVPSKDHVLEEKPQNGIEDSKGVKPPSATEDEEHKQEAEATDGATTTQGQPPASTAAGQVNQEASSNTGDNSTPADSNATQQPPAAAPSASQETNSTTPASTENTTSEAPTTTPSTVPNAGINTIASTTVQKNKANVDSSVIPVWMRTAAPLLIVAVLVSATVY</sequence>
<dbReference type="AlphaFoldDB" id="A0A1X0NFU8"/>
<dbReference type="Proteomes" id="UP000192257">
    <property type="component" value="Unassembled WGS sequence"/>
</dbReference>
<keyword evidence="2" id="KW-1133">Transmembrane helix</keyword>
<reference evidence="3 4" key="1">
    <citation type="submission" date="2017-03" db="EMBL/GenBank/DDBJ databases">
        <title>An alternative strategy for trypanosome survival in the mammalian bloodstream revealed through genome and transcriptome analysis of the ubiquitous bovine parasite Trypanosoma (Megatrypanum) theileri.</title>
        <authorList>
            <person name="Kelly S."/>
            <person name="Ivens A."/>
            <person name="Mott A."/>
            <person name="O'Neill E."/>
            <person name="Emms D."/>
            <person name="Macleod O."/>
            <person name="Voorheis P."/>
            <person name="Matthews J."/>
            <person name="Matthews K."/>
            <person name="Carrington M."/>
        </authorList>
    </citation>
    <scope>NUCLEOTIDE SEQUENCE [LARGE SCALE GENOMIC DNA]</scope>
    <source>
        <strain evidence="3">Edinburgh</strain>
    </source>
</reference>
<evidence type="ECO:0000256" key="1">
    <source>
        <dbReference type="SAM" id="MobiDB-lite"/>
    </source>
</evidence>
<feature type="compositionally biased region" description="Low complexity" evidence="1">
    <location>
        <begin position="1"/>
        <end position="13"/>
    </location>
</feature>
<feature type="compositionally biased region" description="Basic and acidic residues" evidence="1">
    <location>
        <begin position="26"/>
        <end position="44"/>
    </location>
</feature>
<comment type="caution">
    <text evidence="3">The sequence shown here is derived from an EMBL/GenBank/DDBJ whole genome shotgun (WGS) entry which is preliminary data.</text>
</comment>
<feature type="region of interest" description="Disordered" evidence="1">
    <location>
        <begin position="1"/>
        <end position="143"/>
    </location>
</feature>
<keyword evidence="2" id="KW-0472">Membrane</keyword>
<evidence type="ECO:0000313" key="4">
    <source>
        <dbReference type="Proteomes" id="UP000192257"/>
    </source>
</evidence>
<gene>
    <name evidence="3" type="ORF">TM35_000961110</name>
</gene>
<dbReference type="VEuPathDB" id="TriTrypDB:TM35_000961110"/>
<evidence type="ECO:0000313" key="3">
    <source>
        <dbReference type="EMBL" id="ORC82232.1"/>
    </source>
</evidence>
<keyword evidence="2" id="KW-0812">Transmembrane</keyword>
<keyword evidence="4" id="KW-1185">Reference proteome</keyword>
<feature type="compositionally biased region" description="Low complexity" evidence="1">
    <location>
        <begin position="122"/>
        <end position="138"/>
    </location>
</feature>
<protein>
    <submittedName>
        <fullName evidence="3">Uncharacterized protein</fullName>
    </submittedName>
</protein>